<organism evidence="2 3">
    <name type="scientific">Solirubrobacter phytolaccae</name>
    <dbReference type="NCBI Taxonomy" id="1404360"/>
    <lineage>
        <taxon>Bacteria</taxon>
        <taxon>Bacillati</taxon>
        <taxon>Actinomycetota</taxon>
        <taxon>Thermoleophilia</taxon>
        <taxon>Solirubrobacterales</taxon>
        <taxon>Solirubrobacteraceae</taxon>
        <taxon>Solirubrobacter</taxon>
    </lineage>
</organism>
<dbReference type="Gene3D" id="1.10.3210.10">
    <property type="entry name" value="Hypothetical protein af1432"/>
    <property type="match status" value="1"/>
</dbReference>
<evidence type="ECO:0000313" key="3">
    <source>
        <dbReference type="Proteomes" id="UP001147653"/>
    </source>
</evidence>
<evidence type="ECO:0000313" key="2">
    <source>
        <dbReference type="EMBL" id="MDA0179062.1"/>
    </source>
</evidence>
<comment type="caution">
    <text evidence="2">The sequence shown here is derived from an EMBL/GenBank/DDBJ whole genome shotgun (WGS) entry which is preliminary data.</text>
</comment>
<sequence>MPELRVVRDPIYGYVRVPNNFVPVVDHPLVQRLRRVSQTSMTSSVCPSATGMRFEHALGTMHLAREAWAAIVENTDVKTMAELRKRMIAEVEEFRPNVTLSNDPDDFVQVVDDGLAAASLLHDLGHPPFSHVLEPFFATLVHGWLSEEQKEEWGRIWPGQFHEAAGTLLAATVLEHLNPHAAAVAEWILRVDPDEHHRAGAVLHSVLASEIDIDRIDYLMRDAQRAGTEFGAVDYVRLIQALEIRRYDMKFRVAPSARARSAVETLLVQRTQSYKWIIYHHRVVGTNEALARAVQLAWDLRSEASEVEVFADRHVVGELFETHVPTLNYIRPVLRDVRRRTAIATDHADTDRERDVLQRLSMQMQAGVDDSTIVEWLKGASATAALLRNQTTRLEPRVKDRLNELITFTDVALSRRQCMVSVWKTIEDFQVVANDLVNEHSVGRMLVEICNEELPDARRAGEQRVRGYRDRLDHALVGEGGDRMRGINVLAQIFLSERSWRHALDTQLQAEHGTVLGRRGFWATGYTGFRAIRTQGQLASLWHMTQREPAAMRETSPLVAALDAAEEARPRLYAYFLLVEGDDPPALMEEQLRRAFNETFARFLAVQWRAFIKGIAIADDD</sequence>
<dbReference type="InterPro" id="IPR003607">
    <property type="entry name" value="HD/PDEase_dom"/>
</dbReference>
<dbReference type="EMBL" id="JAPDDP010000003">
    <property type="protein sequence ID" value="MDA0179062.1"/>
    <property type="molecule type" value="Genomic_DNA"/>
</dbReference>
<dbReference type="SUPFAM" id="SSF109604">
    <property type="entry name" value="HD-domain/PDEase-like"/>
    <property type="match status" value="1"/>
</dbReference>
<dbReference type="GO" id="GO:0008832">
    <property type="term" value="F:dGTPase activity"/>
    <property type="evidence" value="ECO:0007669"/>
    <property type="project" value="TreeGrafter"/>
</dbReference>
<feature type="domain" description="HD/PDEase" evidence="1">
    <location>
        <begin position="49"/>
        <end position="228"/>
    </location>
</feature>
<dbReference type="Proteomes" id="UP001147653">
    <property type="component" value="Unassembled WGS sequence"/>
</dbReference>
<dbReference type="PANTHER" id="PTHR11373">
    <property type="entry name" value="DEOXYNUCLEOSIDE TRIPHOSPHATE TRIPHOSPHOHYDROLASE"/>
    <property type="match status" value="1"/>
</dbReference>
<reference evidence="2" key="1">
    <citation type="submission" date="2022-10" db="EMBL/GenBank/DDBJ databases">
        <title>The WGS of Solirubrobacter phytolaccae KCTC 29190.</title>
        <authorList>
            <person name="Jiang Z."/>
        </authorList>
    </citation>
    <scope>NUCLEOTIDE SEQUENCE</scope>
    <source>
        <strain evidence="2">KCTC 29190</strain>
    </source>
</reference>
<dbReference type="CDD" id="cd00077">
    <property type="entry name" value="HDc"/>
    <property type="match status" value="1"/>
</dbReference>
<keyword evidence="3" id="KW-1185">Reference proteome</keyword>
<proteinExistence type="predicted"/>
<name>A0A9X3N674_9ACTN</name>
<gene>
    <name evidence="2" type="ORF">OJ997_02050</name>
</gene>
<dbReference type="InterPro" id="IPR050135">
    <property type="entry name" value="dGTPase-like"/>
</dbReference>
<dbReference type="AlphaFoldDB" id="A0A9X3N674"/>
<dbReference type="SMART" id="SM00471">
    <property type="entry name" value="HDc"/>
    <property type="match status" value="1"/>
</dbReference>
<protein>
    <submittedName>
        <fullName evidence="2">HD domain-containing protein</fullName>
    </submittedName>
</protein>
<dbReference type="PANTHER" id="PTHR11373:SF4">
    <property type="entry name" value="DEOXYNUCLEOSIDE TRIPHOSPHATE TRIPHOSPHOHYDROLASE SAMHD1"/>
    <property type="match status" value="1"/>
</dbReference>
<accession>A0A9X3N674</accession>
<evidence type="ECO:0000259" key="1">
    <source>
        <dbReference type="SMART" id="SM00471"/>
    </source>
</evidence>
<dbReference type="RefSeq" id="WP_270023331.1">
    <property type="nucleotide sequence ID" value="NZ_JAPDDP010000003.1"/>
</dbReference>
<dbReference type="GO" id="GO:0006203">
    <property type="term" value="P:dGTP catabolic process"/>
    <property type="evidence" value="ECO:0007669"/>
    <property type="project" value="TreeGrafter"/>
</dbReference>